<feature type="compositionally biased region" description="Low complexity" evidence="1">
    <location>
        <begin position="252"/>
        <end position="268"/>
    </location>
</feature>
<evidence type="ECO:0000313" key="3">
    <source>
        <dbReference type="Proteomes" id="UP000027265"/>
    </source>
</evidence>
<proteinExistence type="predicted"/>
<sequence length="386" mass="42066">MFNGLTSLRVKNNSAPQSRRPTFTRLLEILGSNPQLESLTLVNCLPHPLSDYHPGQPTVLLPMLTALHLEGEAVSCSLLLSSLSVPPTTALKLKSSASKSSHFTSLFASAKNLGISTPVLCLEISGSWAEVTLKGCEHSLSSSHLTLGEIATTQGVIRLRSNRTPHIEICLGLSEPTTGLADIVLTEGFSVMDLTCLEEIISHNVVSTSTGAIKESWWRSLFDKWQGVRTLTVLGSGCFELLYTLGMGVETTKTGPGGSTTTTADSSSRPNPTPDSRTGKPTLLPNLRTLVIEDADLEAYSYRTSTSHNPITFLNLLVKILQWRKKIGKGVKTLVLEICRHIDQDDVDRIGKTVRVVKWDGDNCAEDESDEDDHDYSDEGFYGYGY</sequence>
<keyword evidence="3" id="KW-1185">Reference proteome</keyword>
<evidence type="ECO:0000313" key="2">
    <source>
        <dbReference type="EMBL" id="KDQ51400.1"/>
    </source>
</evidence>
<dbReference type="HOGENOM" id="CLU_024199_4_0_1"/>
<dbReference type="Proteomes" id="UP000027265">
    <property type="component" value="Unassembled WGS sequence"/>
</dbReference>
<gene>
    <name evidence="2" type="ORF">JAAARDRAFT_199225</name>
</gene>
<name>A0A067PC47_9AGAM</name>
<accession>A0A067PC47</accession>
<feature type="region of interest" description="Disordered" evidence="1">
    <location>
        <begin position="252"/>
        <end position="282"/>
    </location>
</feature>
<reference evidence="3" key="1">
    <citation type="journal article" date="2014" name="Proc. Natl. Acad. Sci. U.S.A.">
        <title>Extensive sampling of basidiomycete genomes demonstrates inadequacy of the white-rot/brown-rot paradigm for wood decay fungi.</title>
        <authorList>
            <person name="Riley R."/>
            <person name="Salamov A.A."/>
            <person name="Brown D.W."/>
            <person name="Nagy L.G."/>
            <person name="Floudas D."/>
            <person name="Held B.W."/>
            <person name="Levasseur A."/>
            <person name="Lombard V."/>
            <person name="Morin E."/>
            <person name="Otillar R."/>
            <person name="Lindquist E.A."/>
            <person name="Sun H."/>
            <person name="LaButti K.M."/>
            <person name="Schmutz J."/>
            <person name="Jabbour D."/>
            <person name="Luo H."/>
            <person name="Baker S.E."/>
            <person name="Pisabarro A.G."/>
            <person name="Walton J.D."/>
            <person name="Blanchette R.A."/>
            <person name="Henrissat B."/>
            <person name="Martin F."/>
            <person name="Cullen D."/>
            <person name="Hibbett D.S."/>
            <person name="Grigoriev I.V."/>
        </authorList>
    </citation>
    <scope>NUCLEOTIDE SEQUENCE [LARGE SCALE GENOMIC DNA]</scope>
    <source>
        <strain evidence="3">MUCL 33604</strain>
    </source>
</reference>
<dbReference type="AlphaFoldDB" id="A0A067PC47"/>
<dbReference type="STRING" id="933084.A0A067PC47"/>
<organism evidence="2 3">
    <name type="scientific">Jaapia argillacea MUCL 33604</name>
    <dbReference type="NCBI Taxonomy" id="933084"/>
    <lineage>
        <taxon>Eukaryota</taxon>
        <taxon>Fungi</taxon>
        <taxon>Dikarya</taxon>
        <taxon>Basidiomycota</taxon>
        <taxon>Agaricomycotina</taxon>
        <taxon>Agaricomycetes</taxon>
        <taxon>Agaricomycetidae</taxon>
        <taxon>Jaapiales</taxon>
        <taxon>Jaapiaceae</taxon>
        <taxon>Jaapia</taxon>
    </lineage>
</organism>
<protein>
    <submittedName>
        <fullName evidence="2">Uncharacterized protein</fullName>
    </submittedName>
</protein>
<dbReference type="InParanoid" id="A0A067PC47"/>
<dbReference type="OrthoDB" id="3235815at2759"/>
<dbReference type="EMBL" id="KL197749">
    <property type="protein sequence ID" value="KDQ51400.1"/>
    <property type="molecule type" value="Genomic_DNA"/>
</dbReference>
<evidence type="ECO:0000256" key="1">
    <source>
        <dbReference type="SAM" id="MobiDB-lite"/>
    </source>
</evidence>